<feature type="non-terminal residue" evidence="3">
    <location>
        <position position="502"/>
    </location>
</feature>
<keyword evidence="1" id="KW-0175">Coiled coil</keyword>
<sequence length="502" mass="57095">RRPDAVWHHSLGRKKYKFFLEQPACLSGAGRSSSASREVGLGPDQTGTWGSGSSPSGKNHRSVFQKRRVSGSLLPEEYRVVKNKGLKSLELYEDAFTVQLQDDERKLHVFPSLRPSGRLEVLQLMERMDNMVLEAGLDRRGEQLTELSQMESLLEAVQAEQNIYNTVFHELIRQVTVSCAERGQLLAKLRQRYQSLLERIPRCVKALHTEAVAQRVLNHRLAQEMSRIRTSFQQLSAALSTIREHHHLASQEADQAHQHLAGAVEQARSSSDVVQGYHELYQLHRSRLETQLLRTTEERDCWIQLTFALANKIISTKKLHTIKRLHVSEQSWFEAAEHCCLYLSSKDSQDLEVIVELSDRWKEQLRAFMSQLKSTEHLQRERLSVVHQGTIKWLSFCNTQNKKAGLSSRRVVPMASNGPLLLQMLVLHCECYQGEKLLGCQEQLAELHRVQKTSLSLGLQLLKRHPSPDGELPGGRRALSELDAVLSELLHQLDARVSGDNG</sequence>
<dbReference type="Pfam" id="PF10211">
    <property type="entry name" value="Ax_dynein_light"/>
    <property type="match status" value="1"/>
</dbReference>
<dbReference type="AlphaFoldDB" id="Q4SF35"/>
<dbReference type="InterPro" id="IPR052845">
    <property type="entry name" value="Axonemal_dynein_LC_domain"/>
</dbReference>
<organism evidence="3">
    <name type="scientific">Tetraodon nigroviridis</name>
    <name type="common">Spotted green pufferfish</name>
    <name type="synonym">Chelonodon nigroviridis</name>
    <dbReference type="NCBI Taxonomy" id="99883"/>
    <lineage>
        <taxon>Eukaryota</taxon>
        <taxon>Metazoa</taxon>
        <taxon>Chordata</taxon>
        <taxon>Craniata</taxon>
        <taxon>Vertebrata</taxon>
        <taxon>Euteleostomi</taxon>
        <taxon>Actinopterygii</taxon>
        <taxon>Neopterygii</taxon>
        <taxon>Teleostei</taxon>
        <taxon>Neoteleostei</taxon>
        <taxon>Acanthomorphata</taxon>
        <taxon>Eupercaria</taxon>
        <taxon>Tetraodontiformes</taxon>
        <taxon>Tetradontoidea</taxon>
        <taxon>Tetraodontidae</taxon>
        <taxon>Tetraodon</taxon>
    </lineage>
</organism>
<dbReference type="InterPro" id="IPR019347">
    <property type="entry name" value="Axonemal_dynein_light_chain"/>
</dbReference>
<evidence type="ECO:0000313" key="3">
    <source>
        <dbReference type="EMBL" id="CAG00747.1"/>
    </source>
</evidence>
<feature type="non-terminal residue" evidence="3">
    <location>
        <position position="1"/>
    </location>
</feature>
<reference evidence="3" key="1">
    <citation type="journal article" date="2004" name="Nature">
        <title>Genome duplication in the teleost fish Tetraodon nigroviridis reveals the early vertebrate proto-karyotype.</title>
        <authorList>
            <person name="Jaillon O."/>
            <person name="Aury J.-M."/>
            <person name="Brunet F."/>
            <person name="Petit J.-L."/>
            <person name="Stange-Thomann N."/>
            <person name="Mauceli E."/>
            <person name="Bouneau L."/>
            <person name="Fischer C."/>
            <person name="Ozouf-Costaz C."/>
            <person name="Bernot A."/>
            <person name="Nicaud S."/>
            <person name="Jaffe D."/>
            <person name="Fisher S."/>
            <person name="Lutfalla G."/>
            <person name="Dossat C."/>
            <person name="Segurens B."/>
            <person name="Dasilva C."/>
            <person name="Salanoubat M."/>
            <person name="Levy M."/>
            <person name="Boudet N."/>
            <person name="Castellano S."/>
            <person name="Anthouard V."/>
            <person name="Jubin C."/>
            <person name="Castelli V."/>
            <person name="Katinka M."/>
            <person name="Vacherie B."/>
            <person name="Biemont C."/>
            <person name="Skalli Z."/>
            <person name="Cattolico L."/>
            <person name="Poulain J."/>
            <person name="De Berardinis V."/>
            <person name="Cruaud C."/>
            <person name="Duprat S."/>
            <person name="Brottier P."/>
            <person name="Coutanceau J.-P."/>
            <person name="Gouzy J."/>
            <person name="Parra G."/>
            <person name="Lardier G."/>
            <person name="Chapple C."/>
            <person name="McKernan K.J."/>
            <person name="McEwan P."/>
            <person name="Bosak S."/>
            <person name="Kellis M."/>
            <person name="Volff J.-N."/>
            <person name="Guigo R."/>
            <person name="Zody M.C."/>
            <person name="Mesirov J."/>
            <person name="Lindblad-Toh K."/>
            <person name="Birren B."/>
            <person name="Nusbaum C."/>
            <person name="Kahn D."/>
            <person name="Robinson-Rechavi M."/>
            <person name="Laudet V."/>
            <person name="Schachter V."/>
            <person name="Quetier F."/>
            <person name="Saurin W."/>
            <person name="Scarpelli C."/>
            <person name="Wincker P."/>
            <person name="Lander E.S."/>
            <person name="Weissenbach J."/>
            <person name="Roest Crollius H."/>
        </authorList>
    </citation>
    <scope>NUCLEOTIDE SEQUENCE [LARGE SCALE GENOMIC DNA]</scope>
</reference>
<dbReference type="PANTHER" id="PTHR23052">
    <property type="entry name" value="AXONEMAL DYNEIN LIGHT CHAIN DOMAIN-CONTAINING PROTEIN 1"/>
    <property type="match status" value="1"/>
</dbReference>
<evidence type="ECO:0000256" key="2">
    <source>
        <dbReference type="SAM" id="MobiDB-lite"/>
    </source>
</evidence>
<protein>
    <submittedName>
        <fullName evidence="3">(spotted green pufferfish) hypothetical protein</fullName>
    </submittedName>
</protein>
<dbReference type="KEGG" id="tng:GSTEN00019273G001"/>
<reference evidence="3" key="2">
    <citation type="submission" date="2004-02" db="EMBL/GenBank/DDBJ databases">
        <authorList>
            <consortium name="Genoscope"/>
            <consortium name="Whitehead Institute Centre for Genome Research"/>
        </authorList>
    </citation>
    <scope>NUCLEOTIDE SEQUENCE</scope>
</reference>
<feature type="region of interest" description="Disordered" evidence="2">
    <location>
        <begin position="28"/>
        <end position="65"/>
    </location>
</feature>
<comment type="caution">
    <text evidence="3">The sequence shown here is derived from an EMBL/GenBank/DDBJ whole genome shotgun (WGS) entry which is preliminary data.</text>
</comment>
<feature type="compositionally biased region" description="Low complexity" evidence="2">
    <location>
        <begin position="46"/>
        <end position="57"/>
    </location>
</feature>
<dbReference type="EMBL" id="CAAE01014609">
    <property type="protein sequence ID" value="CAG00747.1"/>
    <property type="molecule type" value="Genomic_DNA"/>
</dbReference>
<gene>
    <name evidence="3" type="ORF">GSTENG00019273001</name>
</gene>
<dbReference type="OrthoDB" id="1927454at2759"/>
<evidence type="ECO:0000256" key="1">
    <source>
        <dbReference type="ARBA" id="ARBA00023054"/>
    </source>
</evidence>
<feature type="compositionally biased region" description="Low complexity" evidence="2">
    <location>
        <begin position="28"/>
        <end position="37"/>
    </location>
</feature>
<dbReference type="GO" id="GO:0005737">
    <property type="term" value="C:cytoplasm"/>
    <property type="evidence" value="ECO:0007669"/>
    <property type="project" value="UniProtKB-ARBA"/>
</dbReference>
<proteinExistence type="predicted"/>
<name>Q4SF35_TETNG</name>
<dbReference type="PANTHER" id="PTHR23052:SF1">
    <property type="entry name" value="AXONEMAL DYNEIN LIGHT CHAIN DOMAIN-CONTAINING PROTEIN 1"/>
    <property type="match status" value="1"/>
</dbReference>
<accession>Q4SF35</accession>